<dbReference type="PANTHER" id="PTHR28152:SF1">
    <property type="entry name" value="HYDROXYACYL-THIOESTER DEHYDRATASE TYPE 2, MITOCHONDRIAL"/>
    <property type="match status" value="1"/>
</dbReference>
<dbReference type="InterPro" id="IPR052741">
    <property type="entry name" value="Mitochondrial_HTD2"/>
</dbReference>
<dbReference type="OrthoDB" id="7183822at2"/>
<dbReference type="Gene3D" id="3.10.129.10">
    <property type="entry name" value="Hotdog Thioesterase"/>
    <property type="match status" value="2"/>
</dbReference>
<reference evidence="2 3" key="1">
    <citation type="submission" date="2017-10" db="EMBL/GenBank/DDBJ databases">
        <title>Two draft genome sequences of Pusillimonas sp. strains isolated from a nitrate- and radionuclide-contaminated groundwater in Russia.</title>
        <authorList>
            <person name="Grouzdev D.S."/>
            <person name="Tourova T.P."/>
            <person name="Goeva M.A."/>
            <person name="Babich T.L."/>
            <person name="Sokolova D.S."/>
            <person name="Abdullin R."/>
            <person name="Poltaraus A.B."/>
            <person name="Toshchakov S.V."/>
            <person name="Nazina T.N."/>
        </authorList>
    </citation>
    <scope>NUCLEOTIDE SEQUENCE [LARGE SCALE GENOMIC DNA]</scope>
    <source>
        <strain evidence="2 3">JR1/69-2-13</strain>
    </source>
</reference>
<dbReference type="InterPro" id="IPR039569">
    <property type="entry name" value="FAS1-like_DH_region"/>
</dbReference>
<dbReference type="EMBL" id="PDNV01000002">
    <property type="protein sequence ID" value="PLC55312.1"/>
    <property type="molecule type" value="Genomic_DNA"/>
</dbReference>
<feature type="domain" description="FAS1-like dehydratase" evidence="1">
    <location>
        <begin position="88"/>
        <end position="149"/>
    </location>
</feature>
<comment type="caution">
    <text evidence="2">The sequence shown here is derived from an EMBL/GenBank/DDBJ whole genome shotgun (WGS) entry which is preliminary data.</text>
</comment>
<gene>
    <name evidence="2" type="ORF">CR155_03665</name>
</gene>
<name>A0A2N4UJV3_9BURK</name>
<dbReference type="AlphaFoldDB" id="A0A2N4UJV3"/>
<evidence type="ECO:0000313" key="3">
    <source>
        <dbReference type="Proteomes" id="UP000234328"/>
    </source>
</evidence>
<dbReference type="Proteomes" id="UP000234328">
    <property type="component" value="Unassembled WGS sequence"/>
</dbReference>
<dbReference type="SUPFAM" id="SSF54637">
    <property type="entry name" value="Thioesterase/thiol ester dehydrase-isomerase"/>
    <property type="match status" value="1"/>
</dbReference>
<dbReference type="InterPro" id="IPR029069">
    <property type="entry name" value="HotDog_dom_sf"/>
</dbReference>
<sequence length="291" mass="32757">MTATKELDKHNTTGKIEDWQGRQSTTTEVIEKWPLNGLGSLIDGRSNISAVDSSGAVHPCGHWLYFVPVVAQSEIDADGHPKRGGFIPPLPHARRMWAKSVITYHDDLLVGEQIHKTATISSIERKTGKSGELVFLGINNQYSQEGRILREEEQTIVYRDHQDYDDNIFTLKAKAAADWSFSGKLSSTELFRYSAVTFNGHRIHYDADYTREVEKYPAIIVQGQLIATLVLSHALAAAGVNRCKRFTFKAVKPLFVDRPFLIEGMRLFEGKIEAWAREKDGRVNMLAEIVL</sequence>
<dbReference type="RefSeq" id="WP_102068636.1">
    <property type="nucleotide sequence ID" value="NZ_PDNV01000002.1"/>
</dbReference>
<keyword evidence="3" id="KW-1185">Reference proteome</keyword>
<dbReference type="PANTHER" id="PTHR28152">
    <property type="entry name" value="HYDROXYACYL-THIOESTER DEHYDRATASE TYPE 2, MITOCHONDRIAL"/>
    <property type="match status" value="1"/>
</dbReference>
<dbReference type="GO" id="GO:0019171">
    <property type="term" value="F:(3R)-hydroxyacyl-[acyl-carrier-protein] dehydratase activity"/>
    <property type="evidence" value="ECO:0007669"/>
    <property type="project" value="TreeGrafter"/>
</dbReference>
<evidence type="ECO:0000259" key="1">
    <source>
        <dbReference type="Pfam" id="PF13452"/>
    </source>
</evidence>
<protein>
    <submittedName>
        <fullName evidence="2">Acyl-CoA dehydrogenase</fullName>
    </submittedName>
</protein>
<accession>A0A2N4UJV3</accession>
<organism evidence="2 3">
    <name type="scientific">Pollutimonas nitritireducens</name>
    <dbReference type="NCBI Taxonomy" id="2045209"/>
    <lineage>
        <taxon>Bacteria</taxon>
        <taxon>Pseudomonadati</taxon>
        <taxon>Pseudomonadota</taxon>
        <taxon>Betaproteobacteria</taxon>
        <taxon>Burkholderiales</taxon>
        <taxon>Alcaligenaceae</taxon>
        <taxon>Pollutimonas</taxon>
    </lineage>
</organism>
<proteinExistence type="predicted"/>
<evidence type="ECO:0000313" key="2">
    <source>
        <dbReference type="EMBL" id="PLC55312.1"/>
    </source>
</evidence>
<dbReference type="Pfam" id="PF13452">
    <property type="entry name" value="FAS1_DH_region"/>
    <property type="match status" value="1"/>
</dbReference>